<organism evidence="1">
    <name type="scientific">freshwater metagenome</name>
    <dbReference type="NCBI Taxonomy" id="449393"/>
    <lineage>
        <taxon>unclassified sequences</taxon>
        <taxon>metagenomes</taxon>
        <taxon>ecological metagenomes</taxon>
    </lineage>
</organism>
<dbReference type="EMBL" id="CAFBLQ010000033">
    <property type="protein sequence ID" value="CAB4865080.1"/>
    <property type="molecule type" value="Genomic_DNA"/>
</dbReference>
<evidence type="ECO:0000313" key="1">
    <source>
        <dbReference type="EMBL" id="CAB4865080.1"/>
    </source>
</evidence>
<dbReference type="AlphaFoldDB" id="A0A6J7D5W7"/>
<proteinExistence type="predicted"/>
<gene>
    <name evidence="1" type="ORF">UFOPK3423_00445</name>
</gene>
<dbReference type="PROSITE" id="PS51257">
    <property type="entry name" value="PROKAR_LIPOPROTEIN"/>
    <property type="match status" value="1"/>
</dbReference>
<accession>A0A6J7D5W7</accession>
<name>A0A6J7D5W7_9ZZZZ</name>
<reference evidence="1" key="1">
    <citation type="submission" date="2020-05" db="EMBL/GenBank/DDBJ databases">
        <authorList>
            <person name="Chiriac C."/>
            <person name="Salcher M."/>
            <person name="Ghai R."/>
            <person name="Kavagutti S V."/>
        </authorList>
    </citation>
    <scope>NUCLEOTIDE SEQUENCE</scope>
</reference>
<protein>
    <submittedName>
        <fullName evidence="1">Unannotated protein</fullName>
    </submittedName>
</protein>
<sequence>MRTLLPTLGMCGVLIAACAPAGAAASTGAIRVPIRQNTGVLGISSLTYHASISLLVPSSWHRTSSSSRSWTTGARSCRYRVRVSTRALSGPGTPGAAERLAAELPQTGARVLDAGVRDSRGSAQGESAWRVTRPVASGISITAARTRRAWSAPGVLPAGQVLWTEIRVTARQLPGTECHSGTYRETLGPQIGDLLATAQQRSYLTQ</sequence>